<name>A0A1T4K3U7_9BACT</name>
<dbReference type="InterPro" id="IPR014777">
    <property type="entry name" value="4pyrrole_Mease_sub1"/>
</dbReference>
<dbReference type="InterPro" id="IPR000878">
    <property type="entry name" value="4pyrrol_Mease"/>
</dbReference>
<dbReference type="AlphaFoldDB" id="A0A1T4K3U7"/>
<dbReference type="SUPFAM" id="SSF53790">
    <property type="entry name" value="Tetrapyrrole methylase"/>
    <property type="match status" value="1"/>
</dbReference>
<dbReference type="PANTHER" id="PTHR47036">
    <property type="entry name" value="COBALT-FACTOR III C(17)-METHYLTRANSFERASE-RELATED"/>
    <property type="match status" value="1"/>
</dbReference>
<accession>A0A1T4K3U7</accession>
<dbReference type="UniPathway" id="UPA00148"/>
<dbReference type="Gene3D" id="3.40.1010.10">
    <property type="entry name" value="Cobalt-precorrin-4 Transmethylase, Domain 1"/>
    <property type="match status" value="1"/>
</dbReference>
<dbReference type="InterPro" id="IPR035996">
    <property type="entry name" value="4pyrrol_Methylase_sf"/>
</dbReference>
<keyword evidence="2" id="KW-0169">Cobalamin biosynthesis</keyword>
<keyword evidence="5" id="KW-0949">S-adenosyl-L-methionine</keyword>
<comment type="pathway">
    <text evidence="1">Cofactor biosynthesis; adenosylcobalamin biosynthesis.</text>
</comment>
<protein>
    <submittedName>
        <fullName evidence="7">Precorrin-3 methyltransferase</fullName>
    </submittedName>
</protein>
<dbReference type="InterPro" id="IPR051810">
    <property type="entry name" value="Precorrin_MeTrfase"/>
</dbReference>
<evidence type="ECO:0000256" key="1">
    <source>
        <dbReference type="ARBA" id="ARBA00004953"/>
    </source>
</evidence>
<evidence type="ECO:0000259" key="6">
    <source>
        <dbReference type="Pfam" id="PF00590"/>
    </source>
</evidence>
<dbReference type="GO" id="GO:0008168">
    <property type="term" value="F:methyltransferase activity"/>
    <property type="evidence" value="ECO:0007669"/>
    <property type="project" value="UniProtKB-KW"/>
</dbReference>
<dbReference type="Proteomes" id="UP000190102">
    <property type="component" value="Unassembled WGS sequence"/>
</dbReference>
<dbReference type="NCBIfam" id="TIGR01466">
    <property type="entry name" value="cobJ_cbiH"/>
    <property type="match status" value="1"/>
</dbReference>
<organism evidence="7 8">
    <name type="scientific">Trichlorobacter thiogenes</name>
    <dbReference type="NCBI Taxonomy" id="115783"/>
    <lineage>
        <taxon>Bacteria</taxon>
        <taxon>Pseudomonadati</taxon>
        <taxon>Thermodesulfobacteriota</taxon>
        <taxon>Desulfuromonadia</taxon>
        <taxon>Geobacterales</taxon>
        <taxon>Geobacteraceae</taxon>
        <taxon>Trichlorobacter</taxon>
    </lineage>
</organism>
<dbReference type="STRING" id="115783.SAMN02745119_00292"/>
<dbReference type="Pfam" id="PF00590">
    <property type="entry name" value="TP_methylase"/>
    <property type="match status" value="1"/>
</dbReference>
<gene>
    <name evidence="7" type="ORF">SAMN02745119_00292</name>
</gene>
<dbReference type="InterPro" id="IPR014776">
    <property type="entry name" value="4pyrrole_Mease_sub2"/>
</dbReference>
<dbReference type="Gene3D" id="3.30.950.10">
    <property type="entry name" value="Methyltransferase, Cobalt-precorrin-4 Transmethylase, Domain 2"/>
    <property type="match status" value="1"/>
</dbReference>
<proteinExistence type="predicted"/>
<reference evidence="8" key="1">
    <citation type="submission" date="2017-02" db="EMBL/GenBank/DDBJ databases">
        <authorList>
            <person name="Varghese N."/>
            <person name="Submissions S."/>
        </authorList>
    </citation>
    <scope>NUCLEOTIDE SEQUENCE [LARGE SCALE GENOMIC DNA]</scope>
    <source>
        <strain evidence="8">ATCC BAA-34</strain>
    </source>
</reference>
<dbReference type="CDD" id="cd11646">
    <property type="entry name" value="Precorrin_3B_C17_MT"/>
    <property type="match status" value="1"/>
</dbReference>
<evidence type="ECO:0000256" key="4">
    <source>
        <dbReference type="ARBA" id="ARBA00022679"/>
    </source>
</evidence>
<evidence type="ECO:0000256" key="2">
    <source>
        <dbReference type="ARBA" id="ARBA00022573"/>
    </source>
</evidence>
<feature type="domain" description="Tetrapyrrole methylase" evidence="6">
    <location>
        <begin position="2"/>
        <end position="189"/>
    </location>
</feature>
<dbReference type="RefSeq" id="WP_244161320.1">
    <property type="nucleotide sequence ID" value="NZ_FUWR01000001.1"/>
</dbReference>
<evidence type="ECO:0000256" key="3">
    <source>
        <dbReference type="ARBA" id="ARBA00022603"/>
    </source>
</evidence>
<keyword evidence="8" id="KW-1185">Reference proteome</keyword>
<evidence type="ECO:0000313" key="8">
    <source>
        <dbReference type="Proteomes" id="UP000190102"/>
    </source>
</evidence>
<evidence type="ECO:0000313" key="7">
    <source>
        <dbReference type="EMBL" id="SJZ37120.1"/>
    </source>
</evidence>
<evidence type="ECO:0000256" key="5">
    <source>
        <dbReference type="ARBA" id="ARBA00022691"/>
    </source>
</evidence>
<sequence>MQAISRSSVVVGYTPYIDSVADLTGGKELIVSGMKQERERCMAALRRAAEGATVALVSSGDPGVYGMAGLALELAQAHDFQCTIEIIPGVSAANAAAARLGAPLMLDYACISLSDLLIPWERIRQRIELLAQADMALALYNPRSTKRVRQLEEAVEILLRHRPAATPVGIVTAASAADETTTLTTLGNLLEQTITMRSLVIIGNSDTRELNGMLVTARGYRL</sequence>
<dbReference type="EMBL" id="FUWR01000001">
    <property type="protein sequence ID" value="SJZ37120.1"/>
    <property type="molecule type" value="Genomic_DNA"/>
</dbReference>
<dbReference type="PANTHER" id="PTHR47036:SF1">
    <property type="entry name" value="COBALT-FACTOR III C(17)-METHYLTRANSFERASE-RELATED"/>
    <property type="match status" value="1"/>
</dbReference>
<dbReference type="GO" id="GO:0032259">
    <property type="term" value="P:methylation"/>
    <property type="evidence" value="ECO:0007669"/>
    <property type="project" value="UniProtKB-KW"/>
</dbReference>
<keyword evidence="3 7" id="KW-0489">Methyltransferase</keyword>
<dbReference type="GO" id="GO:0009236">
    <property type="term" value="P:cobalamin biosynthetic process"/>
    <property type="evidence" value="ECO:0007669"/>
    <property type="project" value="UniProtKB-UniPathway"/>
</dbReference>
<dbReference type="InterPro" id="IPR006363">
    <property type="entry name" value="Cbl_synth_CobJ/CibH_dom"/>
</dbReference>
<keyword evidence="4 7" id="KW-0808">Transferase</keyword>